<protein>
    <recommendedName>
        <fullName evidence="4 7">dTDP-4-dehydrorhamnose 3,5-epimerase</fullName>
        <ecNumber evidence="3 7">5.1.3.13</ecNumber>
    </recommendedName>
    <alternativeName>
        <fullName evidence="7">Thymidine diphospho-4-keto-rhamnose 3,5-epimerase</fullName>
    </alternativeName>
</protein>
<dbReference type="PANTHER" id="PTHR21047">
    <property type="entry name" value="DTDP-6-DEOXY-D-GLUCOSE-3,5 EPIMERASE"/>
    <property type="match status" value="1"/>
</dbReference>
<comment type="pathway">
    <text evidence="7">Carbohydrate biosynthesis; dTDP-L-rhamnose biosynthesis.</text>
</comment>
<dbReference type="InterPro" id="IPR011051">
    <property type="entry name" value="RmlC_Cupin_sf"/>
</dbReference>
<feature type="site" description="Participates in a stacking interaction with the thymidine ring of dTDP-4-oxo-6-deoxyglucose" evidence="6">
    <location>
        <position position="138"/>
    </location>
</feature>
<dbReference type="AlphaFoldDB" id="A0A9X2FTU7"/>
<evidence type="ECO:0000313" key="8">
    <source>
        <dbReference type="EMBL" id="MCP1170034.1"/>
    </source>
</evidence>
<comment type="function">
    <text evidence="2 7">Catalyzes the epimerization of the C3' and C5'positions of dTDP-6-deoxy-D-xylo-4-hexulose, forming dTDP-6-deoxy-L-lyxo-4-hexulose.</text>
</comment>
<evidence type="ECO:0000313" key="9">
    <source>
        <dbReference type="Proteomes" id="UP001139477"/>
    </source>
</evidence>
<dbReference type="Proteomes" id="UP001139477">
    <property type="component" value="Unassembled WGS sequence"/>
</dbReference>
<dbReference type="EC" id="5.1.3.13" evidence="3 7"/>
<dbReference type="GO" id="GO:0019305">
    <property type="term" value="P:dTDP-rhamnose biosynthetic process"/>
    <property type="evidence" value="ECO:0007669"/>
    <property type="project" value="UniProtKB-UniRule"/>
</dbReference>
<dbReference type="RefSeq" id="WP_253334265.1">
    <property type="nucleotide sequence ID" value="NZ_JAMYXC010000259.1"/>
</dbReference>
<evidence type="ECO:0000256" key="3">
    <source>
        <dbReference type="ARBA" id="ARBA00012098"/>
    </source>
</evidence>
<name>A0A9X2FTU7_9RHOB</name>
<organism evidence="8 9">
    <name type="scientific">Limimaricola litoreus</name>
    <dbReference type="NCBI Taxonomy" id="2955316"/>
    <lineage>
        <taxon>Bacteria</taxon>
        <taxon>Pseudomonadati</taxon>
        <taxon>Pseudomonadota</taxon>
        <taxon>Alphaproteobacteria</taxon>
        <taxon>Rhodobacterales</taxon>
        <taxon>Paracoccaceae</taxon>
        <taxon>Limimaricola</taxon>
    </lineage>
</organism>
<comment type="caution">
    <text evidence="8">The sequence shown here is derived from an EMBL/GenBank/DDBJ whole genome shotgun (WGS) entry which is preliminary data.</text>
</comment>
<evidence type="ECO:0000256" key="6">
    <source>
        <dbReference type="PIRSR" id="PIRSR600888-3"/>
    </source>
</evidence>
<dbReference type="InterPro" id="IPR014710">
    <property type="entry name" value="RmlC-like_jellyroll"/>
</dbReference>
<feature type="active site" description="Proton donor" evidence="5">
    <location>
        <position position="132"/>
    </location>
</feature>
<evidence type="ECO:0000256" key="7">
    <source>
        <dbReference type="RuleBase" id="RU364069"/>
    </source>
</evidence>
<dbReference type="InterPro" id="IPR000888">
    <property type="entry name" value="RmlC-like"/>
</dbReference>
<feature type="active site" description="Proton acceptor" evidence="5">
    <location>
        <position position="62"/>
    </location>
</feature>
<dbReference type="GO" id="GO:0000271">
    <property type="term" value="P:polysaccharide biosynthetic process"/>
    <property type="evidence" value="ECO:0007669"/>
    <property type="project" value="TreeGrafter"/>
</dbReference>
<dbReference type="GO" id="GO:0005829">
    <property type="term" value="C:cytosol"/>
    <property type="evidence" value="ECO:0007669"/>
    <property type="project" value="TreeGrafter"/>
</dbReference>
<dbReference type="GO" id="GO:0008830">
    <property type="term" value="F:dTDP-4-dehydrorhamnose 3,5-epimerase activity"/>
    <property type="evidence" value="ECO:0007669"/>
    <property type="project" value="UniProtKB-UniRule"/>
</dbReference>
<accession>A0A9X2FTU7</accession>
<dbReference type="EMBL" id="JAMYXC010000259">
    <property type="protein sequence ID" value="MCP1170034.1"/>
    <property type="molecule type" value="Genomic_DNA"/>
</dbReference>
<evidence type="ECO:0000256" key="1">
    <source>
        <dbReference type="ARBA" id="ARBA00001298"/>
    </source>
</evidence>
<evidence type="ECO:0000256" key="5">
    <source>
        <dbReference type="PIRSR" id="PIRSR600888-1"/>
    </source>
</evidence>
<dbReference type="PANTHER" id="PTHR21047:SF2">
    <property type="entry name" value="THYMIDINE DIPHOSPHO-4-KETO-RHAMNOSE 3,5-EPIMERASE"/>
    <property type="match status" value="1"/>
</dbReference>
<proteinExistence type="inferred from homology"/>
<dbReference type="SUPFAM" id="SSF51182">
    <property type="entry name" value="RmlC-like cupins"/>
    <property type="match status" value="1"/>
</dbReference>
<keyword evidence="9" id="KW-1185">Reference proteome</keyword>
<dbReference type="Pfam" id="PF00908">
    <property type="entry name" value="dTDP_sugar_isom"/>
    <property type="match status" value="1"/>
</dbReference>
<reference evidence="8" key="1">
    <citation type="submission" date="2022-06" db="EMBL/GenBank/DDBJ databases">
        <title>Limimaricola sediminis sp. nov., isolated from an intertidal sediment.</title>
        <authorList>
            <person name="Shao X."/>
        </authorList>
    </citation>
    <scope>NUCLEOTIDE SEQUENCE</scope>
    <source>
        <strain evidence="8">ASW11-118</strain>
    </source>
</reference>
<dbReference type="CDD" id="cd00438">
    <property type="entry name" value="cupin_RmlC"/>
    <property type="match status" value="1"/>
</dbReference>
<keyword evidence="7 8" id="KW-0413">Isomerase</keyword>
<gene>
    <name evidence="8" type="primary">rfbC</name>
    <name evidence="8" type="ORF">NHG85_16145</name>
</gene>
<comment type="subunit">
    <text evidence="7">Homodimer.</text>
</comment>
<sequence>MLIEKTALPGVLAMTPRRFGDHRGYFSESWSRAAMSDAGIEIDFVQDNHSLSATPGTVRGLHFQAPPRAQHKLVRCGRGALLDVAVDIRRGSPNYGRWTAVELTEQNGRQLLVPAGFAHGFITRLPDTEIVYKCSDGYAPETEGALLWNDPDLGIDWQLDQLDSRTEAVLSEKDAMAARFEGFESPFSYDAPLPWETPS</sequence>
<comment type="similarity">
    <text evidence="7">Belongs to the dTDP-4-dehydrorhamnose 3,5-epimerase family.</text>
</comment>
<evidence type="ECO:0000256" key="2">
    <source>
        <dbReference type="ARBA" id="ARBA00001997"/>
    </source>
</evidence>
<dbReference type="NCBIfam" id="TIGR01221">
    <property type="entry name" value="rmlC"/>
    <property type="match status" value="1"/>
</dbReference>
<evidence type="ECO:0000256" key="4">
    <source>
        <dbReference type="ARBA" id="ARBA00019595"/>
    </source>
</evidence>
<dbReference type="Gene3D" id="2.60.120.10">
    <property type="entry name" value="Jelly Rolls"/>
    <property type="match status" value="1"/>
</dbReference>
<comment type="catalytic activity">
    <reaction evidence="1 7">
        <text>dTDP-4-dehydro-6-deoxy-alpha-D-glucose = dTDP-4-dehydro-beta-L-rhamnose</text>
        <dbReference type="Rhea" id="RHEA:16969"/>
        <dbReference type="ChEBI" id="CHEBI:57649"/>
        <dbReference type="ChEBI" id="CHEBI:62830"/>
        <dbReference type="EC" id="5.1.3.13"/>
    </reaction>
</comment>